<accession>A0ABT8ES94</accession>
<dbReference type="Proteomes" id="UP001168537">
    <property type="component" value="Unassembled WGS sequence"/>
</dbReference>
<dbReference type="InterPro" id="IPR055259">
    <property type="entry name" value="YkvP/CgeB_Glyco_trans-like"/>
</dbReference>
<name>A0ABT8ES94_9ACTN</name>
<reference evidence="3" key="1">
    <citation type="submission" date="2023-06" db="EMBL/GenBank/DDBJ databases">
        <title>Draft genome sequence of Nocardioides sp. SOB72.</title>
        <authorList>
            <person name="Zhang G."/>
        </authorList>
    </citation>
    <scope>NUCLEOTIDE SEQUENCE</scope>
    <source>
        <strain evidence="3">SOB72</strain>
    </source>
</reference>
<evidence type="ECO:0000256" key="1">
    <source>
        <dbReference type="SAM" id="MobiDB-lite"/>
    </source>
</evidence>
<gene>
    <name evidence="3" type="ORF">QWY29_06580</name>
</gene>
<organism evidence="3 4">
    <name type="scientific">Nocardioides abyssi</name>
    <dbReference type="NCBI Taxonomy" id="3058370"/>
    <lineage>
        <taxon>Bacteria</taxon>
        <taxon>Bacillati</taxon>
        <taxon>Actinomycetota</taxon>
        <taxon>Actinomycetes</taxon>
        <taxon>Propionibacteriales</taxon>
        <taxon>Nocardioidaceae</taxon>
        <taxon>Nocardioides</taxon>
    </lineage>
</organism>
<keyword evidence="4" id="KW-1185">Reference proteome</keyword>
<protein>
    <recommendedName>
        <fullName evidence="2">Spore protein YkvP/CgeB glycosyl transferase-like domain-containing protein</fullName>
    </recommendedName>
</protein>
<comment type="caution">
    <text evidence="3">The sequence shown here is derived from an EMBL/GenBank/DDBJ whole genome shotgun (WGS) entry which is preliminary data.</text>
</comment>
<feature type="region of interest" description="Disordered" evidence="1">
    <location>
        <begin position="251"/>
        <end position="276"/>
    </location>
</feature>
<dbReference type="RefSeq" id="WP_300959897.1">
    <property type="nucleotide sequence ID" value="NZ_JAUHJR010000002.1"/>
</dbReference>
<dbReference type="EMBL" id="JAUHJR010000002">
    <property type="protein sequence ID" value="MDN4161017.1"/>
    <property type="molecule type" value="Genomic_DNA"/>
</dbReference>
<dbReference type="Pfam" id="PF13524">
    <property type="entry name" value="Glyco_trans_1_2"/>
    <property type="match status" value="1"/>
</dbReference>
<feature type="compositionally biased region" description="Low complexity" evidence="1">
    <location>
        <begin position="251"/>
        <end position="260"/>
    </location>
</feature>
<sequence>MPPRTSETEAIALVAASPLLDVGWYAAQADRAFASRAEAAEHWVRHRPEGATPHPLFEPAWLYPRGRWAKHAPDPLSFWLADPAERQRAPHPLVDLDATGPLEDWLRAHDPAELLVPPQERDTSASVSVVVAVDHLARAVQWARHLARTPDVSTQLVTADPATTRILGTVVAGLPTVRVVADPEPAPVVVQVRPEVRPPRWPWVGDLVTALDADSVGAAAPLLLRPDFTVAGPVLVGHPVADVERAAHLPLPDAADPPVRATRDRTGTTPATTTSTTRLVTTSRLVITEDLPETADEAWWRAAGFAAPGRPLRIREGLADGQRALRWSIDIAAPAAPRGQRWGDWHFARSLAAALERQGQWVAIDHPETRTRRTRDLDDVTLVLRGLERVEPPAHTANLLWVISHPDLVTPDELAQYDAAYAASATWAARHGTDVLPQCTDATRFRPDLTGWRPAEGPRALFVGNSRGELRASVAAAQRTSLDLTVIGQGWPDDVPVLADHVANEELPALYASAGIVLNDHWADMRAEGFVSNRVLDVLATGGRLLSDDVAGLADVLGDAAGAVRVWRTDEEFRALTTGDPDEHWPDAAARRRTAERVVAEHSFDARAATLLARALALVDSRP</sequence>
<proteinExistence type="predicted"/>
<evidence type="ECO:0000259" key="2">
    <source>
        <dbReference type="Pfam" id="PF13524"/>
    </source>
</evidence>
<feature type="compositionally biased region" description="Low complexity" evidence="1">
    <location>
        <begin position="267"/>
        <end position="276"/>
    </location>
</feature>
<evidence type="ECO:0000313" key="3">
    <source>
        <dbReference type="EMBL" id="MDN4161017.1"/>
    </source>
</evidence>
<feature type="domain" description="Spore protein YkvP/CgeB glycosyl transferase-like" evidence="2">
    <location>
        <begin position="475"/>
        <end position="613"/>
    </location>
</feature>
<evidence type="ECO:0000313" key="4">
    <source>
        <dbReference type="Proteomes" id="UP001168537"/>
    </source>
</evidence>